<sequence>MGDSEGLVDQEALESSITNEEVSDVQEEKPNSEINEEGNNESNEPQESGVAGEEEKGEAQEETIADNEVEEQPQNPNQAVRSQSLVKRQQSVSQRSPSSTDQRTPPQVKSHMPLTNVVSVSDGRTMIKPVEQQNTTEEDAVRVSQKTGKKIRDSTIQTSLIWEKKPLSQILPHSRKQAPCPGSTQKPQDQNSFFNWPDPFEF</sequence>
<keyword evidence="3" id="KW-1185">Reference proteome</keyword>
<dbReference type="EMBL" id="OX395126">
    <property type="protein sequence ID" value="CAI5764430.1"/>
    <property type="molecule type" value="Genomic_DNA"/>
</dbReference>
<feature type="compositionally biased region" description="Low complexity" evidence="1">
    <location>
        <begin position="80"/>
        <end position="99"/>
    </location>
</feature>
<dbReference type="AlphaFoldDB" id="A0AA35JRK6"/>
<accession>A0AA35JRK6</accession>
<organism evidence="2 3">
    <name type="scientific">Podarcis lilfordi</name>
    <name type="common">Lilford's wall lizard</name>
    <dbReference type="NCBI Taxonomy" id="74358"/>
    <lineage>
        <taxon>Eukaryota</taxon>
        <taxon>Metazoa</taxon>
        <taxon>Chordata</taxon>
        <taxon>Craniata</taxon>
        <taxon>Vertebrata</taxon>
        <taxon>Euteleostomi</taxon>
        <taxon>Lepidosauria</taxon>
        <taxon>Squamata</taxon>
        <taxon>Bifurcata</taxon>
        <taxon>Unidentata</taxon>
        <taxon>Episquamata</taxon>
        <taxon>Laterata</taxon>
        <taxon>Lacertibaenia</taxon>
        <taxon>Lacertidae</taxon>
        <taxon>Podarcis</taxon>
    </lineage>
</organism>
<feature type="compositionally biased region" description="Low complexity" evidence="1">
    <location>
        <begin position="40"/>
        <end position="51"/>
    </location>
</feature>
<protein>
    <submittedName>
        <fullName evidence="2">Uncharacterized protein</fullName>
    </submittedName>
</protein>
<evidence type="ECO:0000313" key="3">
    <source>
        <dbReference type="Proteomes" id="UP001178461"/>
    </source>
</evidence>
<evidence type="ECO:0000256" key="1">
    <source>
        <dbReference type="SAM" id="MobiDB-lite"/>
    </source>
</evidence>
<name>A0AA35JRK6_9SAUR</name>
<gene>
    <name evidence="2" type="ORF">PODLI_1B011157</name>
</gene>
<reference evidence="2" key="1">
    <citation type="submission" date="2022-12" db="EMBL/GenBank/DDBJ databases">
        <authorList>
            <person name="Alioto T."/>
            <person name="Alioto T."/>
            <person name="Gomez Garrido J."/>
        </authorList>
    </citation>
    <scope>NUCLEOTIDE SEQUENCE</scope>
</reference>
<feature type="compositionally biased region" description="Acidic residues" evidence="1">
    <location>
        <begin position="60"/>
        <end position="71"/>
    </location>
</feature>
<dbReference type="Proteomes" id="UP001178461">
    <property type="component" value="Chromosome 1"/>
</dbReference>
<feature type="region of interest" description="Disordered" evidence="1">
    <location>
        <begin position="1"/>
        <end position="153"/>
    </location>
</feature>
<proteinExistence type="predicted"/>
<feature type="compositionally biased region" description="Polar residues" evidence="1">
    <location>
        <begin position="182"/>
        <end position="194"/>
    </location>
</feature>
<evidence type="ECO:0000313" key="2">
    <source>
        <dbReference type="EMBL" id="CAI5764430.1"/>
    </source>
</evidence>
<feature type="compositionally biased region" description="Acidic residues" evidence="1">
    <location>
        <begin position="1"/>
        <end position="12"/>
    </location>
</feature>
<feature type="region of interest" description="Disordered" evidence="1">
    <location>
        <begin position="168"/>
        <end position="202"/>
    </location>
</feature>